<dbReference type="Proteomes" id="UP000830671">
    <property type="component" value="Chromosome 11"/>
</dbReference>
<keyword evidence="2" id="KW-1185">Reference proteome</keyword>
<dbReference type="RefSeq" id="XP_049138497.1">
    <property type="nucleotide sequence ID" value="XM_049297273.1"/>
</dbReference>
<accession>A0A9Q8SH81</accession>
<protein>
    <submittedName>
        <fullName evidence="1">Uncharacterized protein</fullName>
    </submittedName>
</protein>
<organism evidence="1 2">
    <name type="scientific">Colletotrichum lupini</name>
    <dbReference type="NCBI Taxonomy" id="145971"/>
    <lineage>
        <taxon>Eukaryota</taxon>
        <taxon>Fungi</taxon>
        <taxon>Dikarya</taxon>
        <taxon>Ascomycota</taxon>
        <taxon>Pezizomycotina</taxon>
        <taxon>Sordariomycetes</taxon>
        <taxon>Hypocreomycetidae</taxon>
        <taxon>Glomerellales</taxon>
        <taxon>Glomerellaceae</taxon>
        <taxon>Colletotrichum</taxon>
        <taxon>Colletotrichum acutatum species complex</taxon>
    </lineage>
</organism>
<evidence type="ECO:0000313" key="1">
    <source>
        <dbReference type="EMBL" id="UQC76856.1"/>
    </source>
</evidence>
<sequence length="134" mass="14615">MVKALVPGVSMCFRMDKIKLGIKEILQDSRQFFAGDNAAPPATPRPSSDSWNELASLQDTITEDITTIEQTGEDIVGQADRSDSASLFRMQSMKTALWEFMELVASIYNCLGLGERLVDSAIRGFSAQFGGASD</sequence>
<gene>
    <name evidence="1" type="ORF">CLUP02_18371</name>
</gene>
<proteinExistence type="predicted"/>
<dbReference type="KEGG" id="clup:CLUP02_18371"/>
<dbReference type="GeneID" id="73352283"/>
<dbReference type="AlphaFoldDB" id="A0A9Q8SH81"/>
<reference evidence="1" key="1">
    <citation type="journal article" date="2021" name="Mol. Plant Microbe Interact.">
        <title>Complete Genome Sequence of the Plant-Pathogenic Fungus Colletotrichum lupini.</title>
        <authorList>
            <person name="Baroncelli R."/>
            <person name="Pensec F."/>
            <person name="Da Lio D."/>
            <person name="Boufleur T."/>
            <person name="Vicente I."/>
            <person name="Sarrocco S."/>
            <person name="Picot A."/>
            <person name="Baraldi E."/>
            <person name="Sukno S."/>
            <person name="Thon M."/>
            <person name="Le Floch G."/>
        </authorList>
    </citation>
    <scope>NUCLEOTIDE SEQUENCE</scope>
    <source>
        <strain evidence="1">IMI 504893</strain>
    </source>
</reference>
<dbReference type="EMBL" id="CP019473">
    <property type="protein sequence ID" value="UQC76856.1"/>
    <property type="molecule type" value="Genomic_DNA"/>
</dbReference>
<evidence type="ECO:0000313" key="2">
    <source>
        <dbReference type="Proteomes" id="UP000830671"/>
    </source>
</evidence>
<name>A0A9Q8SH81_9PEZI</name>